<gene>
    <name evidence="1" type="ORF">NCTC12151_00453</name>
</gene>
<evidence type="ECO:0008006" key="3">
    <source>
        <dbReference type="Google" id="ProtNLM"/>
    </source>
</evidence>
<dbReference type="PROSITE" id="PS51257">
    <property type="entry name" value="PROKAR_LIPOPROTEIN"/>
    <property type="match status" value="1"/>
</dbReference>
<name>A0A2X4X7G0_9GAMM</name>
<dbReference type="Proteomes" id="UP000249005">
    <property type="component" value="Chromosome 1"/>
</dbReference>
<reference evidence="1 2" key="1">
    <citation type="submission" date="2018-06" db="EMBL/GenBank/DDBJ databases">
        <authorList>
            <consortium name="Pathogen Informatics"/>
            <person name="Doyle S."/>
        </authorList>
    </citation>
    <scope>NUCLEOTIDE SEQUENCE [LARGE SCALE GENOMIC DNA]</scope>
    <source>
        <strain evidence="1 2">NCTC12151</strain>
    </source>
</reference>
<dbReference type="KEGG" id="lri:NCTC12151_00453"/>
<sequence length="207" mass="22951">MRMKEFIGSAWCLLLVILTIGGCVKKHEPISLNYISLQRVEHPTQGGPEGLFHVYEVKFSTSADLKGVFDHPYDWLPNLFCVVSSPERQYRVADIPEGKVGLYAEGSLFNPNRESGGHRDFRVENGVYSAEIFFLSGNFSSAVNIDSALSELKDAEQEGGAMLCQVVISGGNLSVPGESSFIGTLKWLQTRPFYSETMTFPISELMK</sequence>
<evidence type="ECO:0000313" key="1">
    <source>
        <dbReference type="EMBL" id="SQI35565.1"/>
    </source>
</evidence>
<keyword evidence="2" id="KW-1185">Reference proteome</keyword>
<dbReference type="EMBL" id="LS483470">
    <property type="protein sequence ID" value="SQI35565.1"/>
    <property type="molecule type" value="Genomic_DNA"/>
</dbReference>
<evidence type="ECO:0000313" key="2">
    <source>
        <dbReference type="Proteomes" id="UP000249005"/>
    </source>
</evidence>
<proteinExistence type="predicted"/>
<organism evidence="1 2">
    <name type="scientific">Leminorella richardii</name>
    <dbReference type="NCBI Taxonomy" id="158841"/>
    <lineage>
        <taxon>Bacteria</taxon>
        <taxon>Pseudomonadati</taxon>
        <taxon>Pseudomonadota</taxon>
        <taxon>Gammaproteobacteria</taxon>
        <taxon>Enterobacterales</taxon>
        <taxon>Budviciaceae</taxon>
        <taxon>Leminorella</taxon>
    </lineage>
</organism>
<accession>A0A2X4X7G0</accession>
<protein>
    <recommendedName>
        <fullName evidence="3">Lipoprotein</fullName>
    </recommendedName>
</protein>
<dbReference type="AlphaFoldDB" id="A0A2X4X7G0"/>